<gene>
    <name evidence="2" type="ORF">B9G98_00007</name>
</gene>
<sequence length="186" mass="21797">MDVLENLRNFKKWFSDHRLQSDSFAEDIHRMGDEIVDWYLYKGVTPVVVFKIKILDSMRSHYDNSHAGALTTLVDWLTHMAGAADPAYWPKDRPATEEDFKRVQRSLGLSRRLSLQYLKEVPLGVEVFVQCMLLENTKSRQYFVVEIYDKDRVYVRGTHDKIKLYKGIKNRDSKESRDVFGTSSKL</sequence>
<name>A0A2T0FBP2_9ASCO</name>
<organism evidence="2 3">
    <name type="scientific">Wickerhamiella sorbophila</name>
    <dbReference type="NCBI Taxonomy" id="45607"/>
    <lineage>
        <taxon>Eukaryota</taxon>
        <taxon>Fungi</taxon>
        <taxon>Dikarya</taxon>
        <taxon>Ascomycota</taxon>
        <taxon>Saccharomycotina</taxon>
        <taxon>Dipodascomycetes</taxon>
        <taxon>Dipodascales</taxon>
        <taxon>Trichomonascaceae</taxon>
        <taxon>Wickerhamiella</taxon>
    </lineage>
</organism>
<dbReference type="AlphaFoldDB" id="A0A2T0FBP2"/>
<dbReference type="Pfam" id="PF03061">
    <property type="entry name" value="4HBT"/>
    <property type="match status" value="1"/>
</dbReference>
<evidence type="ECO:0000313" key="2">
    <source>
        <dbReference type="EMBL" id="PRT52387.1"/>
    </source>
</evidence>
<protein>
    <recommendedName>
        <fullName evidence="1">Thioesterase domain-containing protein</fullName>
    </recommendedName>
</protein>
<dbReference type="Gene3D" id="3.10.129.10">
    <property type="entry name" value="Hotdog Thioesterase"/>
    <property type="match status" value="1"/>
</dbReference>
<feature type="domain" description="Thioesterase" evidence="1">
    <location>
        <begin position="108"/>
        <end position="153"/>
    </location>
</feature>
<comment type="caution">
    <text evidence="2">The sequence shown here is derived from an EMBL/GenBank/DDBJ whole genome shotgun (WGS) entry which is preliminary data.</text>
</comment>
<dbReference type="GeneID" id="36513756"/>
<keyword evidence="3" id="KW-1185">Reference proteome</keyword>
<evidence type="ECO:0000313" key="3">
    <source>
        <dbReference type="Proteomes" id="UP000238350"/>
    </source>
</evidence>
<evidence type="ECO:0000259" key="1">
    <source>
        <dbReference type="Pfam" id="PF03061"/>
    </source>
</evidence>
<reference evidence="2 3" key="1">
    <citation type="submission" date="2017-04" db="EMBL/GenBank/DDBJ databases">
        <title>Genome sequencing of [Candida] sorbophila.</title>
        <authorList>
            <person name="Ahn J.O."/>
        </authorList>
    </citation>
    <scope>NUCLEOTIDE SEQUENCE [LARGE SCALE GENOMIC DNA]</scope>
    <source>
        <strain evidence="2 3">DS02</strain>
    </source>
</reference>
<proteinExistence type="predicted"/>
<dbReference type="RefSeq" id="XP_024662333.1">
    <property type="nucleotide sequence ID" value="XM_024806565.1"/>
</dbReference>
<dbReference type="Proteomes" id="UP000238350">
    <property type="component" value="Unassembled WGS sequence"/>
</dbReference>
<dbReference type="InterPro" id="IPR006683">
    <property type="entry name" value="Thioestr_dom"/>
</dbReference>
<accession>A0A2T0FBP2</accession>
<dbReference type="EMBL" id="NDIQ01000001">
    <property type="protein sequence ID" value="PRT52387.1"/>
    <property type="molecule type" value="Genomic_DNA"/>
</dbReference>
<dbReference type="SUPFAM" id="SSF54637">
    <property type="entry name" value="Thioesterase/thiol ester dehydrase-isomerase"/>
    <property type="match status" value="1"/>
</dbReference>
<dbReference type="InterPro" id="IPR029069">
    <property type="entry name" value="HotDog_dom_sf"/>
</dbReference>